<dbReference type="Proteomes" id="UP000499080">
    <property type="component" value="Unassembled WGS sequence"/>
</dbReference>
<dbReference type="EMBL" id="BGPR01001867">
    <property type="protein sequence ID" value="GBM63433.1"/>
    <property type="molecule type" value="Genomic_DNA"/>
</dbReference>
<comment type="caution">
    <text evidence="1">The sequence shown here is derived from an EMBL/GenBank/DDBJ whole genome shotgun (WGS) entry which is preliminary data.</text>
</comment>
<reference evidence="1 2" key="1">
    <citation type="journal article" date="2019" name="Sci. Rep.">
        <title>Orb-weaving spider Araneus ventricosus genome elucidates the spidroin gene catalogue.</title>
        <authorList>
            <person name="Kono N."/>
            <person name="Nakamura H."/>
            <person name="Ohtoshi R."/>
            <person name="Moran D.A.P."/>
            <person name="Shinohara A."/>
            <person name="Yoshida Y."/>
            <person name="Fujiwara M."/>
            <person name="Mori M."/>
            <person name="Tomita M."/>
            <person name="Arakawa K."/>
        </authorList>
    </citation>
    <scope>NUCLEOTIDE SEQUENCE [LARGE SCALE GENOMIC DNA]</scope>
</reference>
<evidence type="ECO:0000313" key="1">
    <source>
        <dbReference type="EMBL" id="GBM63433.1"/>
    </source>
</evidence>
<evidence type="ECO:0008006" key="3">
    <source>
        <dbReference type="Google" id="ProtNLM"/>
    </source>
</evidence>
<dbReference type="AlphaFoldDB" id="A0A4Y2HDQ4"/>
<accession>A0A4Y2HDQ4</accession>
<keyword evidence="2" id="KW-1185">Reference proteome</keyword>
<sequence length="95" mass="11287">MRGTLEHLLLLLYENWLQPEEEQTAVTENVFTLLNRLKWLQDPVVKKMEKSQQRNKTWYDKRAVKREFQEGDLVLIFSNVERTSLAHDGLGLVLF</sequence>
<protein>
    <recommendedName>
        <fullName evidence="3">DUF5641 domain-containing protein</fullName>
    </recommendedName>
</protein>
<dbReference type="OrthoDB" id="8052569at2759"/>
<gene>
    <name evidence="1" type="ORF">AVEN_120558_1</name>
</gene>
<proteinExistence type="predicted"/>
<name>A0A4Y2HDQ4_ARAVE</name>
<organism evidence="1 2">
    <name type="scientific">Araneus ventricosus</name>
    <name type="common">Orbweaver spider</name>
    <name type="synonym">Epeira ventricosa</name>
    <dbReference type="NCBI Taxonomy" id="182803"/>
    <lineage>
        <taxon>Eukaryota</taxon>
        <taxon>Metazoa</taxon>
        <taxon>Ecdysozoa</taxon>
        <taxon>Arthropoda</taxon>
        <taxon>Chelicerata</taxon>
        <taxon>Arachnida</taxon>
        <taxon>Araneae</taxon>
        <taxon>Araneomorphae</taxon>
        <taxon>Entelegynae</taxon>
        <taxon>Araneoidea</taxon>
        <taxon>Araneidae</taxon>
        <taxon>Araneus</taxon>
    </lineage>
</organism>
<evidence type="ECO:0000313" key="2">
    <source>
        <dbReference type="Proteomes" id="UP000499080"/>
    </source>
</evidence>